<name>A0ABS3X9Y0_9ACTN</name>
<keyword evidence="5" id="KW-1185">Reference proteome</keyword>
<comment type="caution">
    <text evidence="4">The sequence shown here is derived from an EMBL/GenBank/DDBJ whole genome shotgun (WGS) entry which is preliminary data.</text>
</comment>
<evidence type="ECO:0000256" key="1">
    <source>
        <dbReference type="ARBA" id="ARBA00022801"/>
    </source>
</evidence>
<feature type="region of interest" description="Disordered" evidence="2">
    <location>
        <begin position="232"/>
        <end position="253"/>
    </location>
</feature>
<protein>
    <submittedName>
        <fullName evidence="4">Serine/threonine-protein phosphatase</fullName>
    </submittedName>
</protein>
<dbReference type="PANTHER" id="PTHR43156:SF2">
    <property type="entry name" value="STAGE II SPORULATION PROTEIN E"/>
    <property type="match status" value="1"/>
</dbReference>
<feature type="domain" description="PPM-type phosphatase" evidence="3">
    <location>
        <begin position="128"/>
        <end position="374"/>
    </location>
</feature>
<gene>
    <name evidence="4" type="ORF">ITI46_10930</name>
</gene>
<organism evidence="4 5">
    <name type="scientific">Streptomyces oryzae</name>
    <dbReference type="NCBI Taxonomy" id="1434886"/>
    <lineage>
        <taxon>Bacteria</taxon>
        <taxon>Bacillati</taxon>
        <taxon>Actinomycetota</taxon>
        <taxon>Actinomycetes</taxon>
        <taxon>Kitasatosporales</taxon>
        <taxon>Streptomycetaceae</taxon>
        <taxon>Streptomyces</taxon>
    </lineage>
</organism>
<sequence>MWRWARRLPAALIIVGLVLELSTPREVTVAPLFTAAPLAAAAFLSLPGTILTGAVSSAATILFSFFHDSGGAIEAEARSVTSVTVSVLAVGVNHVLVRSGSRLASARGVAEAVQLAVLPSPPSQVGGLAVATRYRAAQAGARIGGDFYAAEETPHGVRLLLGDVRGKGLDAVAAVVLLVGAFREAAEHEESLLGVAARLERALQREARRQPGAAQLEGFSTAVLVEVPNPAAAHPAASGKDPPPGPASGEGTATDSTLLRILNLGHPPPVLLHHGQASLVEPQVPALPLGMSDLGGWPGQVDEVHFPPGAQLLLYTDGLSEARNADGVFYDPAERLTRTYFAHPEELLETVVIDVATHTGGRSVDDMALLAFAHAPHRPPAP</sequence>
<dbReference type="InterPro" id="IPR052016">
    <property type="entry name" value="Bact_Sigma-Reg"/>
</dbReference>
<dbReference type="SMART" id="SM00331">
    <property type="entry name" value="PP2C_SIG"/>
    <property type="match status" value="1"/>
</dbReference>
<evidence type="ECO:0000256" key="2">
    <source>
        <dbReference type="SAM" id="MobiDB-lite"/>
    </source>
</evidence>
<dbReference type="EMBL" id="JADKMA010000042">
    <property type="protein sequence ID" value="MBO8192175.1"/>
    <property type="molecule type" value="Genomic_DNA"/>
</dbReference>
<keyword evidence="1" id="KW-0378">Hydrolase</keyword>
<dbReference type="InterPro" id="IPR001932">
    <property type="entry name" value="PPM-type_phosphatase-like_dom"/>
</dbReference>
<proteinExistence type="predicted"/>
<reference evidence="4 5" key="1">
    <citation type="submission" date="2020-11" db="EMBL/GenBank/DDBJ databases">
        <title>Streptomyces spirodelae sp. nov., isolated from duckweed.</title>
        <authorList>
            <person name="Saimee Y."/>
            <person name="Duangmal K."/>
        </authorList>
    </citation>
    <scope>NUCLEOTIDE SEQUENCE [LARGE SCALE GENOMIC DNA]</scope>
    <source>
        <strain evidence="4 5">S16-07</strain>
    </source>
</reference>
<evidence type="ECO:0000313" key="4">
    <source>
        <dbReference type="EMBL" id="MBO8192175.1"/>
    </source>
</evidence>
<dbReference type="InterPro" id="IPR036457">
    <property type="entry name" value="PPM-type-like_dom_sf"/>
</dbReference>
<evidence type="ECO:0000313" key="5">
    <source>
        <dbReference type="Proteomes" id="UP001519064"/>
    </source>
</evidence>
<evidence type="ECO:0000259" key="3">
    <source>
        <dbReference type="SMART" id="SM00331"/>
    </source>
</evidence>
<accession>A0ABS3X9Y0</accession>
<dbReference type="Gene3D" id="3.60.40.10">
    <property type="entry name" value="PPM-type phosphatase domain"/>
    <property type="match status" value="1"/>
</dbReference>
<dbReference type="PANTHER" id="PTHR43156">
    <property type="entry name" value="STAGE II SPORULATION PROTEIN E-RELATED"/>
    <property type="match status" value="1"/>
</dbReference>
<dbReference type="Proteomes" id="UP001519064">
    <property type="component" value="Unassembled WGS sequence"/>
</dbReference>
<dbReference type="Pfam" id="PF07228">
    <property type="entry name" value="SpoIIE"/>
    <property type="match status" value="2"/>
</dbReference>